<feature type="signal peptide" evidence="4">
    <location>
        <begin position="1"/>
        <end position="27"/>
    </location>
</feature>
<dbReference type="KEGG" id="vbh:CMV30_07330"/>
<dbReference type="Proteomes" id="UP000217265">
    <property type="component" value="Chromosome"/>
</dbReference>
<dbReference type="RefSeq" id="WP_096055410.1">
    <property type="nucleotide sequence ID" value="NZ_CP023344.1"/>
</dbReference>
<dbReference type="EMBL" id="CP023344">
    <property type="protein sequence ID" value="ATC63778.1"/>
    <property type="molecule type" value="Genomic_DNA"/>
</dbReference>
<dbReference type="GO" id="GO:0030246">
    <property type="term" value="F:carbohydrate binding"/>
    <property type="evidence" value="ECO:0007669"/>
    <property type="project" value="TreeGrafter"/>
</dbReference>
<keyword evidence="3 4" id="KW-0732">Signal</keyword>
<dbReference type="PANTHER" id="PTHR30036:SF1">
    <property type="entry name" value="D-XYLOSE-BINDING PERIPLASMIC PROTEIN"/>
    <property type="match status" value="1"/>
</dbReference>
<dbReference type="InterPro" id="IPR028082">
    <property type="entry name" value="Peripla_BP_I"/>
</dbReference>
<accession>A0A290QEL8</accession>
<dbReference type="GO" id="GO:0030288">
    <property type="term" value="C:outer membrane-bounded periplasmic space"/>
    <property type="evidence" value="ECO:0007669"/>
    <property type="project" value="TreeGrafter"/>
</dbReference>
<evidence type="ECO:0000313" key="6">
    <source>
        <dbReference type="EMBL" id="ATC63778.1"/>
    </source>
</evidence>
<dbReference type="PANTHER" id="PTHR30036">
    <property type="entry name" value="D-XYLOSE-BINDING PERIPLASMIC PROTEIN"/>
    <property type="match status" value="1"/>
</dbReference>
<keyword evidence="7" id="KW-1185">Reference proteome</keyword>
<proteinExistence type="inferred from homology"/>
<name>A0A290QEL8_9BACT</name>
<evidence type="ECO:0000259" key="5">
    <source>
        <dbReference type="Pfam" id="PF13407"/>
    </source>
</evidence>
<evidence type="ECO:0000256" key="3">
    <source>
        <dbReference type="ARBA" id="ARBA00022729"/>
    </source>
</evidence>
<dbReference type="Pfam" id="PF13407">
    <property type="entry name" value="Peripla_BP_4"/>
    <property type="match status" value="1"/>
</dbReference>
<evidence type="ECO:0000256" key="1">
    <source>
        <dbReference type="ARBA" id="ARBA00004196"/>
    </source>
</evidence>
<organism evidence="6 7">
    <name type="scientific">Nibricoccus aquaticus</name>
    <dbReference type="NCBI Taxonomy" id="2576891"/>
    <lineage>
        <taxon>Bacteria</taxon>
        <taxon>Pseudomonadati</taxon>
        <taxon>Verrucomicrobiota</taxon>
        <taxon>Opitutia</taxon>
        <taxon>Opitutales</taxon>
        <taxon>Opitutaceae</taxon>
        <taxon>Nibricoccus</taxon>
    </lineage>
</organism>
<gene>
    <name evidence="6" type="primary">xylF</name>
    <name evidence="6" type="ORF">CMV30_07330</name>
</gene>
<sequence>MKNTPAALLKRLLVGAACLALLPAAFASKGKPVIGLSLDTLKEERWQRDRDTFVARAKELGAEVIVQSANSDDTKQTRDIESLISRGVDVLVVVPHNGSAVSRAMKSAKEANIPVISYDRLILNSPVSYYLTFDNVKVGEAQAQYVVERLPKDRPARIVRIYGAPTDNNAKMFKEGQDNILNPLIKAGKIEVVFEDWALDWKPDVAKKIMNAAITKAGTNIDAVVASNDGTAGGAIQALREEGLAGKIIVTGQDADLAACQRIQGGTQAMTVYKPLKNLATRAADVAVAVVKGEKIETAAELDNGAVKVPSIFEKIISVDKDNLQSTVVADGFHSAESLK</sequence>
<feature type="chain" id="PRO_5012064022" evidence="4">
    <location>
        <begin position="28"/>
        <end position="340"/>
    </location>
</feature>
<evidence type="ECO:0000313" key="7">
    <source>
        <dbReference type="Proteomes" id="UP000217265"/>
    </source>
</evidence>
<dbReference type="SUPFAM" id="SSF53822">
    <property type="entry name" value="Periplasmic binding protein-like I"/>
    <property type="match status" value="1"/>
</dbReference>
<evidence type="ECO:0000256" key="4">
    <source>
        <dbReference type="SAM" id="SignalP"/>
    </source>
</evidence>
<comment type="similarity">
    <text evidence="2">Belongs to the bacterial solute-binding protein 2 family.</text>
</comment>
<comment type="subcellular location">
    <subcellularLocation>
        <location evidence="1">Cell envelope</location>
    </subcellularLocation>
</comment>
<feature type="domain" description="Periplasmic binding protein" evidence="5">
    <location>
        <begin position="34"/>
        <end position="295"/>
    </location>
</feature>
<evidence type="ECO:0000256" key="2">
    <source>
        <dbReference type="ARBA" id="ARBA00007639"/>
    </source>
</evidence>
<protein>
    <submittedName>
        <fullName evidence="6">D-xylose transporter subunit XylF</fullName>
    </submittedName>
</protein>
<dbReference type="OrthoDB" id="9769193at2"/>
<dbReference type="AlphaFoldDB" id="A0A290QEL8"/>
<dbReference type="CDD" id="cd19991">
    <property type="entry name" value="PBP1_ABC_xylose_binding"/>
    <property type="match status" value="1"/>
</dbReference>
<reference evidence="6 7" key="1">
    <citation type="submission" date="2017-09" db="EMBL/GenBank/DDBJ databases">
        <title>Complete genome sequence of Verrucomicrobial strain HZ-65, isolated from freshwater.</title>
        <authorList>
            <person name="Choi A."/>
        </authorList>
    </citation>
    <scope>NUCLEOTIDE SEQUENCE [LARGE SCALE GENOMIC DNA]</scope>
    <source>
        <strain evidence="6 7">HZ-65</strain>
    </source>
</reference>
<dbReference type="InterPro" id="IPR025997">
    <property type="entry name" value="SBP_2_dom"/>
</dbReference>
<dbReference type="InterPro" id="IPR050555">
    <property type="entry name" value="Bact_Solute-Bind_Prot2"/>
</dbReference>
<dbReference type="Gene3D" id="3.40.50.2300">
    <property type="match status" value="2"/>
</dbReference>